<evidence type="ECO:0000313" key="6">
    <source>
        <dbReference type="EMBL" id="AKK20006.1"/>
    </source>
</evidence>
<feature type="transmembrane region" description="Helical" evidence="5">
    <location>
        <begin position="171"/>
        <end position="193"/>
    </location>
</feature>
<proteinExistence type="inferred from homology"/>
<evidence type="ECO:0000256" key="2">
    <source>
        <dbReference type="ARBA" id="ARBA00022692"/>
    </source>
</evidence>
<gene>
    <name evidence="5" type="primary">yciB</name>
    <name evidence="6" type="ORF">G293_01870</name>
</gene>
<comment type="function">
    <text evidence="5">Plays a role in cell envelope biogenesis, maintenance of cell envelope integrity and membrane homeostasis.</text>
</comment>
<evidence type="ECO:0000256" key="5">
    <source>
        <dbReference type="HAMAP-Rule" id="MF_00189"/>
    </source>
</evidence>
<sequence>MSTLQSQNKTVYFLLGFSPGIVFWLCNMYGGKLFLYFPILSRLGGTIFVSTLLFMALTIISLGIFWIFFHEIRMVPVVSGICVLLFGGLTIWFRDESFIKMKPTFFYSLFSIVLFLGYFFEKSFIRLIFSQVIWLDPIGWRKITIRWAYFFLLLAFINEAVWRNFSTETWIFFKTIGTFPIFLIFGITQINIIKKHSLPSGE</sequence>
<keyword evidence="1 5" id="KW-1003">Cell membrane</keyword>
<feature type="transmembrane region" description="Helical" evidence="5">
    <location>
        <begin position="146"/>
        <end position="165"/>
    </location>
</feature>
<dbReference type="PANTHER" id="PTHR36917:SF1">
    <property type="entry name" value="INNER MEMBRANE-SPANNING PROTEIN YCIB"/>
    <property type="match status" value="1"/>
</dbReference>
<evidence type="ECO:0000256" key="1">
    <source>
        <dbReference type="ARBA" id="ARBA00022475"/>
    </source>
</evidence>
<dbReference type="Proteomes" id="UP000035503">
    <property type="component" value="Chromosome"/>
</dbReference>
<dbReference type="PANTHER" id="PTHR36917">
    <property type="entry name" value="INTRACELLULAR SEPTATION PROTEIN A-RELATED"/>
    <property type="match status" value="1"/>
</dbReference>
<keyword evidence="7" id="KW-1185">Reference proteome</keyword>
<dbReference type="GO" id="GO:0005886">
    <property type="term" value="C:plasma membrane"/>
    <property type="evidence" value="ECO:0007669"/>
    <property type="project" value="UniProtKB-SubCell"/>
</dbReference>
<feature type="transmembrane region" description="Helical" evidence="5">
    <location>
        <begin position="75"/>
        <end position="93"/>
    </location>
</feature>
<dbReference type="HAMAP" id="MF_00189">
    <property type="entry name" value="YciB"/>
    <property type="match status" value="1"/>
</dbReference>
<comment type="subcellular location">
    <subcellularLocation>
        <location evidence="5">Cell inner membrane</location>
        <topology evidence="5">Multi-pass membrane protein</topology>
    </subcellularLocation>
</comment>
<keyword evidence="2 5" id="KW-0812">Transmembrane</keyword>
<dbReference type="EMBL" id="CP004021">
    <property type="protein sequence ID" value="AKK20006.1"/>
    <property type="molecule type" value="Genomic_DNA"/>
</dbReference>
<dbReference type="Pfam" id="PF04279">
    <property type="entry name" value="IspA"/>
    <property type="match status" value="1"/>
</dbReference>
<name>A0A0G3I2B6_LIBAF</name>
<evidence type="ECO:0000313" key="7">
    <source>
        <dbReference type="Proteomes" id="UP000035503"/>
    </source>
</evidence>
<evidence type="ECO:0000256" key="4">
    <source>
        <dbReference type="ARBA" id="ARBA00023136"/>
    </source>
</evidence>
<dbReference type="OrthoDB" id="9788219at2"/>
<dbReference type="PATRIC" id="fig|1277257.4.peg.405"/>
<dbReference type="KEGG" id="lau:G293_01870"/>
<keyword evidence="3 5" id="KW-1133">Transmembrane helix</keyword>
<dbReference type="AlphaFoldDB" id="A0A0G3I2B6"/>
<dbReference type="InterPro" id="IPR006008">
    <property type="entry name" value="YciB"/>
</dbReference>
<comment type="similarity">
    <text evidence="5">Belongs to the YciB family.</text>
</comment>
<keyword evidence="5" id="KW-0997">Cell inner membrane</keyword>
<feature type="transmembrane region" description="Helical" evidence="5">
    <location>
        <begin position="43"/>
        <end position="68"/>
    </location>
</feature>
<feature type="transmembrane region" description="Helical" evidence="5">
    <location>
        <begin position="12"/>
        <end position="31"/>
    </location>
</feature>
<accession>A0A0G3I2B6</accession>
<dbReference type="RefSeq" id="WP_047264059.1">
    <property type="nucleotide sequence ID" value="NZ_CP004021.1"/>
</dbReference>
<protein>
    <recommendedName>
        <fullName evidence="5">Inner membrane-spanning protein YciB</fullName>
    </recommendedName>
</protein>
<feature type="transmembrane region" description="Helical" evidence="5">
    <location>
        <begin position="105"/>
        <end position="125"/>
    </location>
</feature>
<dbReference type="STRING" id="1277257.G293_01870"/>
<organism evidence="6 7">
    <name type="scientific">Candidatus Liberibacter africanus PTSAPSY</name>
    <dbReference type="NCBI Taxonomy" id="1277257"/>
    <lineage>
        <taxon>Bacteria</taxon>
        <taxon>Pseudomonadati</taxon>
        <taxon>Pseudomonadota</taxon>
        <taxon>Alphaproteobacteria</taxon>
        <taxon>Hyphomicrobiales</taxon>
        <taxon>Rhizobiaceae</taxon>
        <taxon>Liberibacter</taxon>
    </lineage>
</organism>
<evidence type="ECO:0000256" key="3">
    <source>
        <dbReference type="ARBA" id="ARBA00022989"/>
    </source>
</evidence>
<reference evidence="6 7" key="1">
    <citation type="journal article" date="2015" name="Genome Announc.">
        <title>Complete Genome Sequence of 'Candidatus Liberibacter africanus,' a Bacterium Associated with Citrus Huanglongbing.</title>
        <authorList>
            <person name="Lin H."/>
            <person name="Pietersen G."/>
            <person name="Han C."/>
            <person name="Read D.A."/>
            <person name="Lou B."/>
            <person name="Gupta G."/>
            <person name="Civerolo E.L."/>
        </authorList>
    </citation>
    <scope>NUCLEOTIDE SEQUENCE [LARGE SCALE GENOMIC DNA]</scope>
    <source>
        <strain evidence="6 7">PTSAPSY</strain>
    </source>
</reference>
<keyword evidence="4 5" id="KW-0472">Membrane</keyword>